<dbReference type="Pfam" id="PF07980">
    <property type="entry name" value="SusD_RagB"/>
    <property type="match status" value="1"/>
</dbReference>
<sequence length="500" mass="54986">MKLSVIYPLPFFKACGAVIVSCLLLTACSKDFINLTPQSNQTTATFFKTASDFQQGVNAIYDGLQSTQTYGKAYYYLMEVRSDNSDIWDRGALAGVASQIDFFTEVTTNPFISDGYAGAYVIITRANAVLDQIDAAAIPDSSKKQFKGEALFLRALSYFNLVRLYGPVPLVIKTETTSQALNHKRNAAAEVYAQIENDLQTAASLLPAVYTNVNDYGRATAGSAYGLLGKVLVTEKKWPNALTALKNVGNTYSLVSDYADLYKPANIINTEMLFAVRFKKGLSPSEGNNYFADMVPVSFFYNGILYGGSNNNRPTRNLVAAYEAGDKRLGISLDTVYYNSATNLMKGNYVKKYLDVPGATNDGGSSFPVLRYADILLLQAEALNEQGYNGGTGDGTAFGYLNAVRRRAGLPEKTAVDLPDQASFRDAVFRERRVELAFENDRWFDLARNSKGVSVMQAHLQQEYGLTTPVLNTDRLLFPIPQSEINIHNDPASFPQNKGY</sequence>
<protein>
    <submittedName>
        <fullName evidence="9">RagB/SusD family nutrient uptake outer membrane protein</fullName>
    </submittedName>
</protein>
<dbReference type="PROSITE" id="PS51257">
    <property type="entry name" value="PROKAR_LIPOPROTEIN"/>
    <property type="match status" value="1"/>
</dbReference>
<dbReference type="SUPFAM" id="SSF48452">
    <property type="entry name" value="TPR-like"/>
    <property type="match status" value="1"/>
</dbReference>
<proteinExistence type="inferred from homology"/>
<evidence type="ECO:0000256" key="6">
    <source>
        <dbReference type="SAM" id="SignalP"/>
    </source>
</evidence>
<dbReference type="CDD" id="cd08977">
    <property type="entry name" value="SusD"/>
    <property type="match status" value="1"/>
</dbReference>
<reference evidence="9 10" key="1">
    <citation type="submission" date="2018-05" db="EMBL/GenBank/DDBJ databases">
        <title>Chitinophaga sp. K3CV102501T nov., isolated from isolated from a monsoon evergreen broad-leaved forest soil.</title>
        <authorList>
            <person name="Lv Y."/>
        </authorList>
    </citation>
    <scope>NUCLEOTIDE SEQUENCE [LARGE SCALE GENOMIC DNA]</scope>
    <source>
        <strain evidence="9 10">GDMCC 1.1325</strain>
    </source>
</reference>
<dbReference type="Proteomes" id="UP000253410">
    <property type="component" value="Unassembled WGS sequence"/>
</dbReference>
<name>A0A365XWQ2_9BACT</name>
<dbReference type="GO" id="GO:0009279">
    <property type="term" value="C:cell outer membrane"/>
    <property type="evidence" value="ECO:0007669"/>
    <property type="project" value="UniProtKB-SubCell"/>
</dbReference>
<dbReference type="OrthoDB" id="993981at2"/>
<dbReference type="InterPro" id="IPR011990">
    <property type="entry name" value="TPR-like_helical_dom_sf"/>
</dbReference>
<organism evidence="9 10">
    <name type="scientific">Chitinophaga flava</name>
    <dbReference type="NCBI Taxonomy" id="2259036"/>
    <lineage>
        <taxon>Bacteria</taxon>
        <taxon>Pseudomonadati</taxon>
        <taxon>Bacteroidota</taxon>
        <taxon>Chitinophagia</taxon>
        <taxon>Chitinophagales</taxon>
        <taxon>Chitinophagaceae</taxon>
        <taxon>Chitinophaga</taxon>
    </lineage>
</organism>
<feature type="domain" description="SusD-like N-terminal" evidence="8">
    <location>
        <begin position="31"/>
        <end position="231"/>
    </location>
</feature>
<keyword evidence="5" id="KW-0998">Cell outer membrane</keyword>
<accession>A0A365XWQ2</accession>
<evidence type="ECO:0000256" key="2">
    <source>
        <dbReference type="ARBA" id="ARBA00006275"/>
    </source>
</evidence>
<evidence type="ECO:0000313" key="10">
    <source>
        <dbReference type="Proteomes" id="UP000253410"/>
    </source>
</evidence>
<keyword evidence="10" id="KW-1185">Reference proteome</keyword>
<feature type="domain" description="RagB/SusD" evidence="7">
    <location>
        <begin position="300"/>
        <end position="500"/>
    </location>
</feature>
<evidence type="ECO:0000256" key="3">
    <source>
        <dbReference type="ARBA" id="ARBA00022729"/>
    </source>
</evidence>
<gene>
    <name evidence="9" type="ORF">DF182_26440</name>
</gene>
<evidence type="ECO:0000259" key="8">
    <source>
        <dbReference type="Pfam" id="PF14322"/>
    </source>
</evidence>
<dbReference type="AlphaFoldDB" id="A0A365XWQ2"/>
<dbReference type="Gene3D" id="1.25.40.390">
    <property type="match status" value="1"/>
</dbReference>
<feature type="chain" id="PRO_5016769730" evidence="6">
    <location>
        <begin position="30"/>
        <end position="500"/>
    </location>
</feature>
<feature type="signal peptide" evidence="6">
    <location>
        <begin position="1"/>
        <end position="29"/>
    </location>
</feature>
<dbReference type="InterPro" id="IPR033985">
    <property type="entry name" value="SusD-like_N"/>
</dbReference>
<evidence type="ECO:0000313" key="9">
    <source>
        <dbReference type="EMBL" id="RBL90015.1"/>
    </source>
</evidence>
<evidence type="ECO:0000259" key="7">
    <source>
        <dbReference type="Pfam" id="PF07980"/>
    </source>
</evidence>
<comment type="caution">
    <text evidence="9">The sequence shown here is derived from an EMBL/GenBank/DDBJ whole genome shotgun (WGS) entry which is preliminary data.</text>
</comment>
<evidence type="ECO:0000256" key="1">
    <source>
        <dbReference type="ARBA" id="ARBA00004442"/>
    </source>
</evidence>
<dbReference type="InterPro" id="IPR012944">
    <property type="entry name" value="SusD_RagB_dom"/>
</dbReference>
<keyword evidence="4" id="KW-0472">Membrane</keyword>
<dbReference type="EMBL" id="QFFJ01000002">
    <property type="protein sequence ID" value="RBL90015.1"/>
    <property type="molecule type" value="Genomic_DNA"/>
</dbReference>
<comment type="subcellular location">
    <subcellularLocation>
        <location evidence="1">Cell outer membrane</location>
    </subcellularLocation>
</comment>
<dbReference type="Pfam" id="PF14322">
    <property type="entry name" value="SusD-like_3"/>
    <property type="match status" value="1"/>
</dbReference>
<keyword evidence="3 6" id="KW-0732">Signal</keyword>
<comment type="similarity">
    <text evidence="2">Belongs to the SusD family.</text>
</comment>
<evidence type="ECO:0000256" key="4">
    <source>
        <dbReference type="ARBA" id="ARBA00023136"/>
    </source>
</evidence>
<dbReference type="RefSeq" id="WP_113618765.1">
    <property type="nucleotide sequence ID" value="NZ_QFFJ01000002.1"/>
</dbReference>
<evidence type="ECO:0000256" key="5">
    <source>
        <dbReference type="ARBA" id="ARBA00023237"/>
    </source>
</evidence>